<evidence type="ECO:0000256" key="3">
    <source>
        <dbReference type="ARBA" id="ARBA00012856"/>
    </source>
</evidence>
<sequence length="175" mass="19648">MSSILLSAMVAVSENQVIGVDNGLPWRLSNDLQWFKKVTMGKPIIMGRKTFQSLPGMLPGRPHIVITRDLDFSVKGADIVHSLEDALSVGRDAAHRTGAREMVIIGGAEIYRQALEILDMIYLTRVHATVTGDSFFPALDPRDWTELSREFHEKSEKNMFDHSFIRLGRKRGGKI</sequence>
<dbReference type="PRINTS" id="PR00070">
    <property type="entry name" value="DHFR"/>
</dbReference>
<evidence type="ECO:0000256" key="9">
    <source>
        <dbReference type="RuleBase" id="RU004474"/>
    </source>
</evidence>
<evidence type="ECO:0000256" key="2">
    <source>
        <dbReference type="ARBA" id="ARBA00009539"/>
    </source>
</evidence>
<comment type="function">
    <text evidence="7 8">Key enzyme in folate metabolism. Catalyzes an essential reaction for de novo glycine and purine synthesis, and for DNA precursor synthesis.</text>
</comment>
<accession>A0ABS3F9S3</accession>
<evidence type="ECO:0000259" key="10">
    <source>
        <dbReference type="PROSITE" id="PS51330"/>
    </source>
</evidence>
<comment type="similarity">
    <text evidence="2 8 9">Belongs to the dihydrofolate reductase family.</text>
</comment>
<dbReference type="PANTHER" id="PTHR48069">
    <property type="entry name" value="DIHYDROFOLATE REDUCTASE"/>
    <property type="match status" value="1"/>
</dbReference>
<evidence type="ECO:0000256" key="6">
    <source>
        <dbReference type="ARBA" id="ARBA00023002"/>
    </source>
</evidence>
<dbReference type="PROSITE" id="PS51330">
    <property type="entry name" value="DHFR_2"/>
    <property type="match status" value="1"/>
</dbReference>
<dbReference type="InterPro" id="IPR017925">
    <property type="entry name" value="DHFR_CS"/>
</dbReference>
<protein>
    <recommendedName>
        <fullName evidence="3 8">Dihydrofolate reductase</fullName>
        <ecNumber evidence="3 8">1.5.1.3</ecNumber>
    </recommendedName>
</protein>
<dbReference type="PIRSF" id="PIRSF000194">
    <property type="entry name" value="DHFR"/>
    <property type="match status" value="1"/>
</dbReference>
<gene>
    <name evidence="11" type="ORF">J0X12_16625</name>
</gene>
<dbReference type="EMBL" id="JAFLNC010000006">
    <property type="protein sequence ID" value="MBO0335249.1"/>
    <property type="molecule type" value="Genomic_DNA"/>
</dbReference>
<keyword evidence="5 8" id="KW-0521">NADP</keyword>
<evidence type="ECO:0000256" key="8">
    <source>
        <dbReference type="PIRNR" id="PIRNR000194"/>
    </source>
</evidence>
<evidence type="ECO:0000256" key="5">
    <source>
        <dbReference type="ARBA" id="ARBA00022857"/>
    </source>
</evidence>
<dbReference type="PROSITE" id="PS00075">
    <property type="entry name" value="DHFR_1"/>
    <property type="match status" value="1"/>
</dbReference>
<keyword evidence="6 8" id="KW-0560">Oxidoreductase</keyword>
<dbReference type="RefSeq" id="WP_207047567.1">
    <property type="nucleotide sequence ID" value="NZ_JAFLNC010000006.1"/>
</dbReference>
<comment type="catalytic activity">
    <reaction evidence="8">
        <text>(6S)-5,6,7,8-tetrahydrofolate + NADP(+) = 7,8-dihydrofolate + NADPH + H(+)</text>
        <dbReference type="Rhea" id="RHEA:15009"/>
        <dbReference type="ChEBI" id="CHEBI:15378"/>
        <dbReference type="ChEBI" id="CHEBI:57451"/>
        <dbReference type="ChEBI" id="CHEBI:57453"/>
        <dbReference type="ChEBI" id="CHEBI:57783"/>
        <dbReference type="ChEBI" id="CHEBI:58349"/>
        <dbReference type="EC" id="1.5.1.3"/>
    </reaction>
</comment>
<evidence type="ECO:0000256" key="4">
    <source>
        <dbReference type="ARBA" id="ARBA00022563"/>
    </source>
</evidence>
<dbReference type="Proteomes" id="UP000664761">
    <property type="component" value="Unassembled WGS sequence"/>
</dbReference>
<evidence type="ECO:0000313" key="12">
    <source>
        <dbReference type="Proteomes" id="UP000664761"/>
    </source>
</evidence>
<evidence type="ECO:0000256" key="1">
    <source>
        <dbReference type="ARBA" id="ARBA00004903"/>
    </source>
</evidence>
<dbReference type="SUPFAM" id="SSF53597">
    <property type="entry name" value="Dihydrofolate reductase-like"/>
    <property type="match status" value="1"/>
</dbReference>
<proteinExistence type="inferred from homology"/>
<evidence type="ECO:0000256" key="7">
    <source>
        <dbReference type="ARBA" id="ARBA00025067"/>
    </source>
</evidence>
<dbReference type="InterPro" id="IPR024072">
    <property type="entry name" value="DHFR-like_dom_sf"/>
</dbReference>
<evidence type="ECO:0000313" key="11">
    <source>
        <dbReference type="EMBL" id="MBO0335249.1"/>
    </source>
</evidence>
<keyword evidence="12" id="KW-1185">Reference proteome</keyword>
<dbReference type="InterPro" id="IPR001796">
    <property type="entry name" value="DHFR_dom"/>
</dbReference>
<comment type="pathway">
    <text evidence="1 8">Cofactor biosynthesis; tetrahydrofolate biosynthesis; 5,6,7,8-tetrahydrofolate from 7,8-dihydrofolate: step 1/1.</text>
</comment>
<dbReference type="EC" id="1.5.1.3" evidence="3 8"/>
<dbReference type="Gene3D" id="3.40.430.10">
    <property type="entry name" value="Dihydrofolate Reductase, subunit A"/>
    <property type="match status" value="1"/>
</dbReference>
<dbReference type="Pfam" id="PF00186">
    <property type="entry name" value="DHFR_1"/>
    <property type="match status" value="1"/>
</dbReference>
<dbReference type="PANTHER" id="PTHR48069:SF3">
    <property type="entry name" value="DIHYDROFOLATE REDUCTASE"/>
    <property type="match status" value="1"/>
</dbReference>
<comment type="caution">
    <text evidence="11">The sequence shown here is derived from an EMBL/GenBank/DDBJ whole genome shotgun (WGS) entry which is preliminary data.</text>
</comment>
<feature type="domain" description="DHFR" evidence="10">
    <location>
        <begin position="5"/>
        <end position="169"/>
    </location>
</feature>
<dbReference type="InterPro" id="IPR012259">
    <property type="entry name" value="DHFR"/>
</dbReference>
<reference evidence="11 12" key="1">
    <citation type="submission" date="2021-03" db="EMBL/GenBank/DDBJ databases">
        <title>Sneathiella sp. CAU 1612 isolated from Kang Won-do.</title>
        <authorList>
            <person name="Kim W."/>
        </authorList>
    </citation>
    <scope>NUCLEOTIDE SEQUENCE [LARGE SCALE GENOMIC DNA]</scope>
    <source>
        <strain evidence="11 12">CAU 1612</strain>
    </source>
</reference>
<keyword evidence="4 8" id="KW-0554">One-carbon metabolism</keyword>
<name>A0ABS3F9S3_9PROT</name>
<organism evidence="11 12">
    <name type="scientific">Sneathiella sedimenti</name>
    <dbReference type="NCBI Taxonomy" id="2816034"/>
    <lineage>
        <taxon>Bacteria</taxon>
        <taxon>Pseudomonadati</taxon>
        <taxon>Pseudomonadota</taxon>
        <taxon>Alphaproteobacteria</taxon>
        <taxon>Sneathiellales</taxon>
        <taxon>Sneathiellaceae</taxon>
        <taxon>Sneathiella</taxon>
    </lineage>
</organism>
<dbReference type="CDD" id="cd00209">
    <property type="entry name" value="DHFR"/>
    <property type="match status" value="1"/>
</dbReference>